<geneLocation type="plasmid" evidence="6">
    <name>pHPSA</name>
</geneLocation>
<protein>
    <recommendedName>
        <fullName evidence="4">Fido domain-containing protein</fullName>
    </recommendedName>
</protein>
<proteinExistence type="predicted"/>
<feature type="site" description="Important for autoinhibition of adenylyltransferase activity" evidence="3">
    <location>
        <position position="41"/>
    </location>
</feature>
<dbReference type="HOGENOM" id="CLU_040460_5_0_7"/>
<evidence type="ECO:0000256" key="2">
    <source>
        <dbReference type="PIRSR" id="PIRSR640198-2"/>
    </source>
</evidence>
<dbReference type="Proteomes" id="UP000007467">
    <property type="component" value="Plasmid unnamed"/>
</dbReference>
<dbReference type="PANTHER" id="PTHR13504:SF38">
    <property type="entry name" value="FIDO DOMAIN-CONTAINING PROTEIN"/>
    <property type="match status" value="1"/>
</dbReference>
<dbReference type="InterPro" id="IPR036597">
    <property type="entry name" value="Fido-like_dom_sf"/>
</dbReference>
<sequence>MLSTKSTDNYDKVMDYKEFLEFDDYAMDLTIRMAHHNSAIEGNNLTLGDTMSILIDRKTPIKSVSLDEVHEIENYRNFVPLILEFLERDKIIDEHLIGHFHSVLMRNILPDFGKFKTTYNEIIGAKKPTASPIMVQPRINDLCLKIQDEALLNLSGEEKIKKIVEHHIEFEEIHPFSDGNGRTGRALMFYQTIKANLTPFVIEVSARSEYMHAMREQDSNALVGIIKNCQKIELEKIERYTAILKERRAANFSVKKS</sequence>
<dbReference type="PATRIC" id="fig|907239.3.peg.1666"/>
<dbReference type="EMBL" id="CP002337">
    <property type="protein sequence ID" value="ADU85579.1"/>
    <property type="molecule type" value="Genomic_DNA"/>
</dbReference>
<feature type="domain" description="Fido" evidence="4">
    <location>
        <begin position="92"/>
        <end position="246"/>
    </location>
</feature>
<keyword evidence="5" id="KW-0614">Plasmid</keyword>
<evidence type="ECO:0000313" key="5">
    <source>
        <dbReference type="EMBL" id="ADU85579.1"/>
    </source>
</evidence>
<evidence type="ECO:0000259" key="4">
    <source>
        <dbReference type="PROSITE" id="PS51459"/>
    </source>
</evidence>
<accession>E8QW81</accession>
<dbReference type="AlphaFoldDB" id="E8QW81"/>
<evidence type="ECO:0000313" key="6">
    <source>
        <dbReference type="Proteomes" id="UP000007467"/>
    </source>
</evidence>
<dbReference type="Pfam" id="PF02661">
    <property type="entry name" value="Fic"/>
    <property type="match status" value="1"/>
</dbReference>
<evidence type="ECO:0000256" key="1">
    <source>
        <dbReference type="PIRSR" id="PIRSR640198-1"/>
    </source>
</evidence>
<dbReference type="GO" id="GO:0005524">
    <property type="term" value="F:ATP binding"/>
    <property type="evidence" value="ECO:0007669"/>
    <property type="project" value="UniProtKB-KW"/>
</dbReference>
<reference evidence="6" key="1">
    <citation type="submission" date="2010-11" db="EMBL/GenBank/DDBJ databases">
        <title>Genome sequence of Helicobacter pylori strain SouthAfrica7.</title>
        <authorList>
            <person name="Kersulyte D."/>
            <person name="Segal I."/>
            <person name="Mistry R."/>
            <person name="Berg D.E."/>
        </authorList>
    </citation>
    <scope>NUCLEOTIDE SEQUENCE [LARGE SCALE GENOMIC DNA]</scope>
    <source>
        <strain evidence="6">SouthAfrica7</strain>
        <plasmid evidence="6">Plasmid pHPSA</plasmid>
    </source>
</reference>
<keyword evidence="2" id="KW-0547">Nucleotide-binding</keyword>
<dbReference type="Gene3D" id="1.10.3290.10">
    <property type="entry name" value="Fido-like domain"/>
    <property type="match status" value="1"/>
</dbReference>
<dbReference type="InterPro" id="IPR003812">
    <property type="entry name" value="Fido"/>
</dbReference>
<dbReference type="PANTHER" id="PTHR13504">
    <property type="entry name" value="FIDO DOMAIN-CONTAINING PROTEIN DDB_G0283145"/>
    <property type="match status" value="1"/>
</dbReference>
<dbReference type="KEGG" id="hes:HPSA_08274"/>
<evidence type="ECO:0000256" key="3">
    <source>
        <dbReference type="PIRSR" id="PIRSR640198-3"/>
    </source>
</evidence>
<organism evidence="5 6">
    <name type="scientific">Helicobacter pylori (strain SouthAfrica7)</name>
    <dbReference type="NCBI Taxonomy" id="907239"/>
    <lineage>
        <taxon>Bacteria</taxon>
        <taxon>Pseudomonadati</taxon>
        <taxon>Campylobacterota</taxon>
        <taxon>Epsilonproteobacteria</taxon>
        <taxon>Campylobacterales</taxon>
        <taxon>Helicobacteraceae</taxon>
        <taxon>Helicobacter</taxon>
    </lineage>
</organism>
<keyword evidence="2" id="KW-0067">ATP-binding</keyword>
<feature type="active site" evidence="1">
    <location>
        <position position="174"/>
    </location>
</feature>
<gene>
    <name evidence="5" type="ordered locus">HPSA_08274</name>
</gene>
<dbReference type="InterPro" id="IPR040198">
    <property type="entry name" value="Fido_containing"/>
</dbReference>
<name>E8QW81_HELPW</name>
<dbReference type="SUPFAM" id="SSF140931">
    <property type="entry name" value="Fic-like"/>
    <property type="match status" value="1"/>
</dbReference>
<dbReference type="PROSITE" id="PS51459">
    <property type="entry name" value="FIDO"/>
    <property type="match status" value="1"/>
</dbReference>
<feature type="binding site" evidence="2">
    <location>
        <begin position="178"/>
        <end position="185"/>
    </location>
    <ligand>
        <name>ATP</name>
        <dbReference type="ChEBI" id="CHEBI:30616"/>
    </ligand>
</feature>